<protein>
    <submittedName>
        <fullName evidence="10">Der-f 1 allergen</fullName>
    </submittedName>
</protein>
<evidence type="ECO:0000256" key="4">
    <source>
        <dbReference type="ARBA" id="ARBA00022807"/>
    </source>
</evidence>
<keyword evidence="4" id="KW-0788">Thiol protease</keyword>
<dbReference type="PRINTS" id="PR00705">
    <property type="entry name" value="PAPAIN"/>
</dbReference>
<name>A0A9D4P8G7_DERFA</name>
<dbReference type="Pfam" id="PF00112">
    <property type="entry name" value="Peptidase_C1"/>
    <property type="match status" value="2"/>
</dbReference>
<dbReference type="SMART" id="SM00645">
    <property type="entry name" value="Pept_C1"/>
    <property type="match status" value="1"/>
</dbReference>
<comment type="caution">
    <text evidence="10">The sequence shown here is derived from an EMBL/GenBank/DDBJ whole genome shotgun (WGS) entry which is preliminary data.</text>
</comment>
<reference evidence="10" key="2">
    <citation type="journal article" date="2021" name="World Allergy Organ. J.">
        <title>Chromosome-level assembly of Dermatophagoides farinae genome and transcriptome reveals two novel allergens Der f 37 and Der f 39.</title>
        <authorList>
            <person name="Chen J."/>
            <person name="Cai Z."/>
            <person name="Fan D."/>
            <person name="Hu J."/>
            <person name="Hou Y."/>
            <person name="He Y."/>
            <person name="Zhang Z."/>
            <person name="Zhao Z."/>
            <person name="Gao P."/>
            <person name="Hu W."/>
            <person name="Sun J."/>
            <person name="Li J."/>
            <person name="Ji K."/>
        </authorList>
    </citation>
    <scope>NUCLEOTIDE SEQUENCE</scope>
    <source>
        <strain evidence="10">JKM2019</strain>
    </source>
</reference>
<evidence type="ECO:0000256" key="1">
    <source>
        <dbReference type="ARBA" id="ARBA00008455"/>
    </source>
</evidence>
<keyword evidence="7" id="KW-0732">Signal</keyword>
<dbReference type="InterPro" id="IPR000668">
    <property type="entry name" value="Peptidase_C1A_C"/>
</dbReference>
<gene>
    <name evidence="10" type="ORF">HUG17_1561</name>
</gene>
<dbReference type="InterPro" id="IPR013128">
    <property type="entry name" value="Peptidase_C1A"/>
</dbReference>
<dbReference type="SUPFAM" id="SSF54001">
    <property type="entry name" value="Cysteine proteinases"/>
    <property type="match status" value="1"/>
</dbReference>
<evidence type="ECO:0000259" key="8">
    <source>
        <dbReference type="SMART" id="SM00645"/>
    </source>
</evidence>
<feature type="chain" id="PRO_5038972802" evidence="7">
    <location>
        <begin position="18"/>
        <end position="300"/>
    </location>
</feature>
<dbReference type="PANTHER" id="PTHR12411">
    <property type="entry name" value="CYSTEINE PROTEASE FAMILY C1-RELATED"/>
    <property type="match status" value="1"/>
</dbReference>
<dbReference type="InterPro" id="IPR038765">
    <property type="entry name" value="Papain-like_cys_pep_sf"/>
</dbReference>
<evidence type="ECO:0000256" key="3">
    <source>
        <dbReference type="ARBA" id="ARBA00022801"/>
    </source>
</evidence>
<keyword evidence="5" id="KW-0865">Zymogen</keyword>
<evidence type="ECO:0000256" key="2">
    <source>
        <dbReference type="ARBA" id="ARBA00022670"/>
    </source>
</evidence>
<dbReference type="AlphaFoldDB" id="A0A9D4P8G7"/>
<evidence type="ECO:0000256" key="6">
    <source>
        <dbReference type="ARBA" id="ARBA00023157"/>
    </source>
</evidence>
<dbReference type="GO" id="GO:0006508">
    <property type="term" value="P:proteolysis"/>
    <property type="evidence" value="ECO:0007669"/>
    <property type="project" value="UniProtKB-KW"/>
</dbReference>
<evidence type="ECO:0000256" key="5">
    <source>
        <dbReference type="ARBA" id="ARBA00023145"/>
    </source>
</evidence>
<feature type="domain" description="Peptidase C1A papain C-terminal" evidence="8">
    <location>
        <begin position="109"/>
        <end position="299"/>
    </location>
</feature>
<feature type="domain" description="Cathepsin propeptide inhibitor" evidence="9">
    <location>
        <begin position="25"/>
        <end position="75"/>
    </location>
</feature>
<organism evidence="10">
    <name type="scientific">Dermatophagoides farinae</name>
    <name type="common">American house dust mite</name>
    <dbReference type="NCBI Taxonomy" id="6954"/>
    <lineage>
        <taxon>Eukaryota</taxon>
        <taxon>Metazoa</taxon>
        <taxon>Ecdysozoa</taxon>
        <taxon>Arthropoda</taxon>
        <taxon>Chelicerata</taxon>
        <taxon>Arachnida</taxon>
        <taxon>Acari</taxon>
        <taxon>Acariformes</taxon>
        <taxon>Sarcoptiformes</taxon>
        <taxon>Astigmata</taxon>
        <taxon>Psoroptidia</taxon>
        <taxon>Analgoidea</taxon>
        <taxon>Pyroglyphidae</taxon>
        <taxon>Dermatophagoidinae</taxon>
        <taxon>Dermatophagoides</taxon>
    </lineage>
</organism>
<dbReference type="InterPro" id="IPR025660">
    <property type="entry name" value="Pept_his_AS"/>
</dbReference>
<reference evidence="10" key="1">
    <citation type="submission" date="2020-06" db="EMBL/GenBank/DDBJ databases">
        <authorList>
            <person name="Ji K."/>
            <person name="Li J."/>
        </authorList>
    </citation>
    <scope>NUCLEOTIDE SEQUENCE</scope>
    <source>
        <strain evidence="10">JKM2019</strain>
        <tissue evidence="10">Whole body</tissue>
    </source>
</reference>
<dbReference type="InterPro" id="IPR013201">
    <property type="entry name" value="Prot_inhib_I29"/>
</dbReference>
<feature type="signal peptide" evidence="7">
    <location>
        <begin position="1"/>
        <end position="17"/>
    </location>
</feature>
<keyword evidence="3" id="KW-0378">Hydrolase</keyword>
<dbReference type="CDD" id="cd02248">
    <property type="entry name" value="Peptidase_C1A"/>
    <property type="match status" value="1"/>
</dbReference>
<dbReference type="Gene3D" id="3.90.70.10">
    <property type="entry name" value="Cysteine proteinases"/>
    <property type="match status" value="1"/>
</dbReference>
<dbReference type="InterPro" id="IPR039417">
    <property type="entry name" value="Peptidase_C1A_papain-like"/>
</dbReference>
<keyword evidence="6" id="KW-1015">Disulfide bond</keyword>
<dbReference type="PROSITE" id="PS00639">
    <property type="entry name" value="THIOL_PROTEASE_HIS"/>
    <property type="match status" value="1"/>
</dbReference>
<dbReference type="PROSITE" id="PS00139">
    <property type="entry name" value="THIOL_PROTEASE_CYS"/>
    <property type="match status" value="1"/>
</dbReference>
<sequence length="300" mass="33319">MKFILTLLILGSVAVNARPSSIETFQQFKRAFNKQYESVDQEEIARQNFLDSLKFVQTHDNAAINSFSDLSTEEFKAKLMMSDETFEQITAGVIDDDGVRGCEITQKNVPASLDLLSMGYVTSVKSQGPCGSCWAFSCIASVESAYLATKNQSLNLSVQNLMNCASTHGCHGEAPPTAFKYLQKTGVVDAKVYPYFPSEEPCRNLKQILAQNHTAISVIIGIKDLSAFRHYNGNSIMREDNGSQVTYHAVNVVGYGSENGVDYWNVKNSWGQSWGQKGFFRMEMNKDLMGIADWAYVVTV</sequence>
<dbReference type="Proteomes" id="UP000828236">
    <property type="component" value="Unassembled WGS sequence"/>
</dbReference>
<evidence type="ECO:0000259" key="9">
    <source>
        <dbReference type="SMART" id="SM00848"/>
    </source>
</evidence>
<comment type="similarity">
    <text evidence="1">Belongs to the peptidase C1 family.</text>
</comment>
<keyword evidence="2" id="KW-0645">Protease</keyword>
<dbReference type="EMBL" id="SDOV01000001">
    <property type="protein sequence ID" value="KAH7646023.1"/>
    <property type="molecule type" value="Genomic_DNA"/>
</dbReference>
<evidence type="ECO:0000256" key="7">
    <source>
        <dbReference type="SAM" id="SignalP"/>
    </source>
</evidence>
<accession>A0A9D4P8G7</accession>
<dbReference type="SMART" id="SM00848">
    <property type="entry name" value="Inhibitor_I29"/>
    <property type="match status" value="1"/>
</dbReference>
<evidence type="ECO:0000313" key="10">
    <source>
        <dbReference type="EMBL" id="KAH7646023.1"/>
    </source>
</evidence>
<dbReference type="InterPro" id="IPR000169">
    <property type="entry name" value="Pept_cys_AS"/>
</dbReference>
<proteinExistence type="inferred from homology"/>
<dbReference type="Pfam" id="PF08246">
    <property type="entry name" value="Inhibitor_I29"/>
    <property type="match status" value="1"/>
</dbReference>
<dbReference type="GO" id="GO:0008234">
    <property type="term" value="F:cysteine-type peptidase activity"/>
    <property type="evidence" value="ECO:0007669"/>
    <property type="project" value="UniProtKB-KW"/>
</dbReference>